<feature type="domain" description="Metallo-beta-lactamase" evidence="1">
    <location>
        <begin position="57"/>
        <end position="269"/>
    </location>
</feature>
<dbReference type="InterPro" id="IPR050662">
    <property type="entry name" value="Sec-metab_biosynth-thioest"/>
</dbReference>
<gene>
    <name evidence="2" type="ORF">ABW18_04435</name>
</gene>
<dbReference type="Pfam" id="PF00753">
    <property type="entry name" value="Lactamase_B"/>
    <property type="match status" value="1"/>
</dbReference>
<proteinExistence type="predicted"/>
<sequence length="384" mass="42661">MWRSVAPWSDQMMSTSIVVTGHRQREAWVRKEMPPVEEVRPGLWSIPVLIPENPLRYILVYALATADGRLALIDTGWNTDTGWKMLVDGIHSTGHDLADVSHVFVTHLHPDHFGLVPRLLEPTDPQLAMHNADARHLRFHSEEELAGEFVAAQEDLRVLGAPTDVADTGLLEFVRLPGGRTMDVELDDDVPLNVPGWNLRAVWTPGHTAGHLCFADDDAGVIFTGDHLLPRISPNVSTNPFQTPSPLADYLTSLARTEHIGDLEAMPSHEYRFRGLADRVTDLLSHHEERLTEIAEAIWNQPGATAWDVTRAVTWSLPFSDLSIPLSRVALRETNAHLLVLEARGIISSTGHEPVRWTVTDTRPADHSIESATIESATTRGTLR</sequence>
<dbReference type="InterPro" id="IPR036866">
    <property type="entry name" value="RibonucZ/Hydroxyglut_hydro"/>
</dbReference>
<evidence type="ECO:0000313" key="3">
    <source>
        <dbReference type="Proteomes" id="UP000037247"/>
    </source>
</evidence>
<name>A0ABR5IG38_9ACTN</name>
<protein>
    <submittedName>
        <fullName evidence="2">Beta-lactamase</fullName>
    </submittedName>
</protein>
<dbReference type="PANTHER" id="PTHR23131">
    <property type="entry name" value="ENDORIBONUCLEASE LACTB2"/>
    <property type="match status" value="1"/>
</dbReference>
<keyword evidence="3" id="KW-1185">Reference proteome</keyword>
<evidence type="ECO:0000259" key="1">
    <source>
        <dbReference type="SMART" id="SM00849"/>
    </source>
</evidence>
<comment type="caution">
    <text evidence="2">The sequence shown here is derived from an EMBL/GenBank/DDBJ whole genome shotgun (WGS) entry which is preliminary data.</text>
</comment>
<dbReference type="Proteomes" id="UP000037247">
    <property type="component" value="Unassembled WGS sequence"/>
</dbReference>
<dbReference type="Gene3D" id="1.10.10.10">
    <property type="entry name" value="Winged helix-like DNA-binding domain superfamily/Winged helix DNA-binding domain"/>
    <property type="match status" value="1"/>
</dbReference>
<dbReference type="InterPro" id="IPR001279">
    <property type="entry name" value="Metallo-B-lactamas"/>
</dbReference>
<dbReference type="EMBL" id="LDTZ01000014">
    <property type="protein sequence ID" value="KNA92556.1"/>
    <property type="molecule type" value="Genomic_DNA"/>
</dbReference>
<dbReference type="SMART" id="SM00849">
    <property type="entry name" value="Lactamase_B"/>
    <property type="match status" value="1"/>
</dbReference>
<accession>A0ABR5IG38</accession>
<dbReference type="Gene3D" id="3.60.15.10">
    <property type="entry name" value="Ribonuclease Z/Hydroxyacylglutathione hydrolase-like"/>
    <property type="match status" value="1"/>
</dbReference>
<dbReference type="PANTHER" id="PTHR23131:SF4">
    <property type="entry name" value="METALLO-BETA-LACTAMASE SUPERFAMILY POTEIN"/>
    <property type="match status" value="1"/>
</dbReference>
<dbReference type="InterPro" id="IPR036388">
    <property type="entry name" value="WH-like_DNA-bd_sf"/>
</dbReference>
<evidence type="ECO:0000313" key="2">
    <source>
        <dbReference type="EMBL" id="KNA92556.1"/>
    </source>
</evidence>
<dbReference type="SUPFAM" id="SSF56281">
    <property type="entry name" value="Metallo-hydrolase/oxidoreductase"/>
    <property type="match status" value="1"/>
</dbReference>
<organism evidence="2 3">
    <name type="scientific">Gordonia jacobaea</name>
    <dbReference type="NCBI Taxonomy" id="122202"/>
    <lineage>
        <taxon>Bacteria</taxon>
        <taxon>Bacillati</taxon>
        <taxon>Actinomycetota</taxon>
        <taxon>Actinomycetes</taxon>
        <taxon>Mycobacteriales</taxon>
        <taxon>Gordoniaceae</taxon>
        <taxon>Gordonia</taxon>
    </lineage>
</organism>
<reference evidence="2 3" key="1">
    <citation type="submission" date="2015-05" db="EMBL/GenBank/DDBJ databases">
        <title>Draft genome sequence of the bacterium Gordonia jacobaea a new member of the Gordonia genus.</title>
        <authorList>
            <person name="Jimenez-Galisteo G."/>
            <person name="Dominguez A."/>
            <person name="Munoz E."/>
            <person name="Vinas M."/>
        </authorList>
    </citation>
    <scope>NUCLEOTIDE SEQUENCE [LARGE SCALE GENOMIC DNA]</scope>
    <source>
        <strain evidence="3">mv1</strain>
    </source>
</reference>